<comment type="cofactor">
    <cofactor evidence="2">
        <name>FAD</name>
        <dbReference type="ChEBI" id="CHEBI:57692"/>
    </cofactor>
</comment>
<keyword evidence="2" id="KW-0274">FAD</keyword>
<evidence type="ECO:0000256" key="3">
    <source>
        <dbReference type="SAM" id="SignalP"/>
    </source>
</evidence>
<proteinExistence type="inferred from homology"/>
<feature type="domain" description="Glucose-methanol-choline oxidoreductase N-terminal" evidence="4">
    <location>
        <begin position="354"/>
        <end position="368"/>
    </location>
</feature>
<name>A0A0B7KRS0_BIOOC</name>
<keyword evidence="2" id="KW-0285">Flavoprotein</keyword>
<dbReference type="InterPro" id="IPR007867">
    <property type="entry name" value="GMC_OxRtase_C"/>
</dbReference>
<feature type="signal peptide" evidence="3">
    <location>
        <begin position="1"/>
        <end position="20"/>
    </location>
</feature>
<dbReference type="EMBL" id="CDPU01000121">
    <property type="protein sequence ID" value="CEO57660.1"/>
    <property type="molecule type" value="Genomic_DNA"/>
</dbReference>
<dbReference type="PROSITE" id="PS51257">
    <property type="entry name" value="PROKAR_LIPOPROTEIN"/>
    <property type="match status" value="1"/>
</dbReference>
<dbReference type="InterPro" id="IPR000172">
    <property type="entry name" value="GMC_OxRdtase_N"/>
</dbReference>
<dbReference type="Pfam" id="PF00732">
    <property type="entry name" value="GMC_oxred_N"/>
    <property type="match status" value="1"/>
</dbReference>
<dbReference type="GO" id="GO:0016614">
    <property type="term" value="F:oxidoreductase activity, acting on CH-OH group of donors"/>
    <property type="evidence" value="ECO:0007669"/>
    <property type="project" value="InterPro"/>
</dbReference>
<dbReference type="PIRSF" id="PIRSF000137">
    <property type="entry name" value="Alcohol_oxidase"/>
    <property type="match status" value="1"/>
</dbReference>
<reference evidence="6" key="1">
    <citation type="submission" date="2015-01" db="EMBL/GenBank/DDBJ databases">
        <authorList>
            <person name="Durling Mikael"/>
        </authorList>
    </citation>
    <scope>NUCLEOTIDE SEQUENCE</scope>
</reference>
<dbReference type="SUPFAM" id="SSF54373">
    <property type="entry name" value="FAD-linked reductases, C-terminal domain"/>
    <property type="match status" value="1"/>
</dbReference>
<dbReference type="Pfam" id="PF05199">
    <property type="entry name" value="GMC_oxred_C"/>
    <property type="match status" value="1"/>
</dbReference>
<evidence type="ECO:0000313" key="7">
    <source>
        <dbReference type="EMBL" id="CEO57715.1"/>
    </source>
</evidence>
<protein>
    <recommendedName>
        <fullName evidence="4">Glucose-methanol-choline oxidoreductase N-terminal domain-containing protein</fullName>
    </recommendedName>
</protein>
<organism evidence="6">
    <name type="scientific">Bionectria ochroleuca</name>
    <name type="common">Gliocladium roseum</name>
    <dbReference type="NCBI Taxonomy" id="29856"/>
    <lineage>
        <taxon>Eukaryota</taxon>
        <taxon>Fungi</taxon>
        <taxon>Dikarya</taxon>
        <taxon>Ascomycota</taxon>
        <taxon>Pezizomycotina</taxon>
        <taxon>Sordariomycetes</taxon>
        <taxon>Hypocreomycetidae</taxon>
        <taxon>Hypocreales</taxon>
        <taxon>Bionectriaceae</taxon>
        <taxon>Clonostachys</taxon>
    </lineage>
</organism>
<evidence type="ECO:0000259" key="4">
    <source>
        <dbReference type="PROSITE" id="PS00624"/>
    </source>
</evidence>
<dbReference type="PROSITE" id="PS00624">
    <property type="entry name" value="GMC_OXRED_2"/>
    <property type="match status" value="1"/>
</dbReference>
<gene>
    <name evidence="5" type="ORF">BN869_000013718_1</name>
    <name evidence="6" type="ORF">BN869_000013723_1</name>
    <name evidence="7" type="ORF">BN869_000013773_1</name>
</gene>
<feature type="binding site" evidence="2">
    <location>
        <position position="605"/>
    </location>
    <ligand>
        <name>FAD</name>
        <dbReference type="ChEBI" id="CHEBI:57692"/>
    </ligand>
</feature>
<evidence type="ECO:0000313" key="5">
    <source>
        <dbReference type="EMBL" id="CEO57660.1"/>
    </source>
</evidence>
<dbReference type="SUPFAM" id="SSF51905">
    <property type="entry name" value="FAD/NAD(P)-binding domain"/>
    <property type="match status" value="1"/>
</dbReference>
<feature type="chain" id="PRO_5007391660" description="Glucose-methanol-choline oxidoreductase N-terminal domain-containing protein" evidence="3">
    <location>
        <begin position="21"/>
        <end position="640"/>
    </location>
</feature>
<evidence type="ECO:0000313" key="6">
    <source>
        <dbReference type="EMBL" id="CEO57665.1"/>
    </source>
</evidence>
<dbReference type="EMBL" id="CDPU01000132">
    <property type="protein sequence ID" value="CEO57715.1"/>
    <property type="molecule type" value="Genomic_DNA"/>
</dbReference>
<sequence length="640" mass="69400">MKVSNSSLALCLLATASCSASINPEYDYVVIGSGAGGGPLAANLARHGYSVLLLEAGGDHVNSSLTTIPVMANIAAEDPEISWQFFVNHYSDPDEAQKDSKFTWQLTNGSYFAGSNPPPDAKARGILYPRGATVGGSAMVNAAGLALPPDNDWNHIANLTGDNSWKSENMRQYFERLESNHFLSKDTPGHGFSGWLGSNRNNLSIVRPDDGFFQVVSTAMTALGDSYNPSKDEVLKLLHRDSNSPDGNRFEKNRITEHTLHHDQKHRRSSPGAYLKSTIDETYSNGTQKYPLTVSTNSLATKVLFNNSTGPKSVVGVEYLKGAALYKADSRSNEADSGSAMVAVAKREVIVAGGAFNTPQILKLSGIGPQAELEEFGIPVQVPLPAVGTNLQDNYEIGVEGLASKDFFNTFENCTTAFAPGDPCFDEFMETGTGPYTQGPMLSLLMRSSQSENADADLWFFGGANGVFRGFWPGWSNATAPVSNFWWSIVKMQMQNQAGTVTLRSADPRDVPEINFNYFPEGRDSDLAALVEGMELALDIFGKVEAPWAPFNVTRPIQSLEEEAKYESWGHHASCSCPMGVDQDTSCVDSHFRVHGVKNLRIVDGSVFPRVPGGFPVAATFMISEKATDIILEDARKLVK</sequence>
<dbReference type="GO" id="GO:0050660">
    <property type="term" value="F:flavin adenine dinucleotide binding"/>
    <property type="evidence" value="ECO:0007669"/>
    <property type="project" value="InterPro"/>
</dbReference>
<dbReference type="AlphaFoldDB" id="A0A0B7KRS0"/>
<keyword evidence="3" id="KW-0732">Signal</keyword>
<dbReference type="InterPro" id="IPR036188">
    <property type="entry name" value="FAD/NAD-bd_sf"/>
</dbReference>
<evidence type="ECO:0000256" key="1">
    <source>
        <dbReference type="ARBA" id="ARBA00010790"/>
    </source>
</evidence>
<evidence type="ECO:0000256" key="2">
    <source>
        <dbReference type="PIRSR" id="PIRSR000137-2"/>
    </source>
</evidence>
<dbReference type="PANTHER" id="PTHR11552">
    <property type="entry name" value="GLUCOSE-METHANOL-CHOLINE GMC OXIDOREDUCTASE"/>
    <property type="match status" value="1"/>
</dbReference>
<accession>A0A0B7KRS0</accession>
<dbReference type="EMBL" id="CDPU01000122">
    <property type="protein sequence ID" value="CEO57665.1"/>
    <property type="molecule type" value="Genomic_DNA"/>
</dbReference>
<dbReference type="PANTHER" id="PTHR11552:SF80">
    <property type="entry name" value="GMC OXIDOREDUCTASE"/>
    <property type="match status" value="1"/>
</dbReference>
<dbReference type="InterPro" id="IPR012132">
    <property type="entry name" value="GMC_OxRdtase"/>
</dbReference>
<dbReference type="Gene3D" id="3.50.50.60">
    <property type="entry name" value="FAD/NAD(P)-binding domain"/>
    <property type="match status" value="1"/>
</dbReference>
<dbReference type="Gene3D" id="3.30.560.10">
    <property type="entry name" value="Glucose Oxidase, domain 3"/>
    <property type="match status" value="1"/>
</dbReference>
<comment type="similarity">
    <text evidence="1">Belongs to the GMC oxidoreductase family.</text>
</comment>